<keyword evidence="5 7" id="KW-0496">Mitochondrion</keyword>
<dbReference type="GO" id="GO:0032259">
    <property type="term" value="P:methylation"/>
    <property type="evidence" value="ECO:0007669"/>
    <property type="project" value="UniProtKB-KW"/>
</dbReference>
<evidence type="ECO:0000256" key="5">
    <source>
        <dbReference type="ARBA" id="ARBA00023128"/>
    </source>
</evidence>
<keyword evidence="3 7" id="KW-0489">Methyltransferase</keyword>
<dbReference type="EMBL" id="JANCYW010000003">
    <property type="protein sequence ID" value="KAK4535008.1"/>
    <property type="molecule type" value="Genomic_DNA"/>
</dbReference>
<dbReference type="SUPFAM" id="SSF53335">
    <property type="entry name" value="S-adenosyl-L-methionine-dependent methyltransferases"/>
    <property type="match status" value="1"/>
</dbReference>
<dbReference type="EC" id="2.1.1.320" evidence="7"/>
<dbReference type="InterPro" id="IPR003788">
    <property type="entry name" value="NDUFAF7"/>
</dbReference>
<evidence type="ECO:0000256" key="3">
    <source>
        <dbReference type="ARBA" id="ARBA00022603"/>
    </source>
</evidence>
<sequence length="469" mass="51815">MSVLLRNFIYECLYSPKRGYFHPVKEADLPLRRTSPGGQDAEQKFASAAHWEAHVRDLYQSAPRTWLTPSELFSPYYGRAIGRFLSLLHQHDTIVEVGAGNGTAALDALNYLREVAPERYARTVYHTVEISAPFVMRQREQLFEHVEAGRCFVHHCSALEVPMDISVPNGMEANVCPGVNDGSASDRNGDHGKVAVVALEVLDNLAHDAVAQHRRTGDWYQVLIDAEGRFSYELLQDEYILDACRVWGLGPYHEAEESPGATESTHEEAATFASGVHPLARSVTFLRDLFHRLNEAVLPSSAGSASTSDAGMPSPDDISWPIYVPTDATCLLRNLSRSFPHGHSLFVADFSTFSDSLPTASGTSIAPVIQTFGQGSTVNWPSVRPGEHDIMFSTSFPRLRRAHRRACGSVVAQELLSQQAWWRKYATINPAGYNPILESFANVSIYFGKALFHPRLADQGKADADGNGR</sequence>
<comment type="catalytic activity">
    <reaction evidence="6 7">
        <text>L-arginyl-[protein] + 2 S-adenosyl-L-methionine = N(omega),N(omega)'-dimethyl-L-arginyl-[protein] + 2 S-adenosyl-L-homocysteine + 2 H(+)</text>
        <dbReference type="Rhea" id="RHEA:48108"/>
        <dbReference type="Rhea" id="RHEA-COMP:10532"/>
        <dbReference type="Rhea" id="RHEA-COMP:11992"/>
        <dbReference type="ChEBI" id="CHEBI:15378"/>
        <dbReference type="ChEBI" id="CHEBI:29965"/>
        <dbReference type="ChEBI" id="CHEBI:57856"/>
        <dbReference type="ChEBI" id="CHEBI:59789"/>
        <dbReference type="ChEBI" id="CHEBI:88221"/>
        <dbReference type="EC" id="2.1.1.320"/>
    </reaction>
</comment>
<evidence type="ECO:0000256" key="7">
    <source>
        <dbReference type="RuleBase" id="RU364114"/>
    </source>
</evidence>
<comment type="similarity">
    <text evidence="2 7">Belongs to the NDUFAF7 family.</text>
</comment>
<protein>
    <recommendedName>
        <fullName evidence="7">Protein arginine methyltransferase NDUFAF7</fullName>
        <ecNumber evidence="7">2.1.1.320</ecNumber>
    </recommendedName>
</protein>
<dbReference type="Pfam" id="PF02636">
    <property type="entry name" value="Methyltransf_28"/>
    <property type="match status" value="1"/>
</dbReference>
<comment type="subcellular location">
    <subcellularLocation>
        <location evidence="1 7">Mitochondrion</location>
    </subcellularLocation>
</comment>
<keyword evidence="4 7" id="KW-0808">Transferase</keyword>
<organism evidence="8 9">
    <name type="scientific">Cyanidium caldarium</name>
    <name type="common">Red alga</name>
    <dbReference type="NCBI Taxonomy" id="2771"/>
    <lineage>
        <taxon>Eukaryota</taxon>
        <taxon>Rhodophyta</taxon>
        <taxon>Bangiophyceae</taxon>
        <taxon>Cyanidiales</taxon>
        <taxon>Cyanidiaceae</taxon>
        <taxon>Cyanidium</taxon>
    </lineage>
</organism>
<evidence type="ECO:0000256" key="2">
    <source>
        <dbReference type="ARBA" id="ARBA00005891"/>
    </source>
</evidence>
<evidence type="ECO:0000256" key="6">
    <source>
        <dbReference type="ARBA" id="ARBA00048612"/>
    </source>
</evidence>
<comment type="caution">
    <text evidence="8">The sequence shown here is derived from an EMBL/GenBank/DDBJ whole genome shotgun (WGS) entry which is preliminary data.</text>
</comment>
<gene>
    <name evidence="8" type="ORF">CDCA_CDCA03G1033</name>
</gene>
<evidence type="ECO:0000313" key="9">
    <source>
        <dbReference type="Proteomes" id="UP001301350"/>
    </source>
</evidence>
<evidence type="ECO:0000313" key="8">
    <source>
        <dbReference type="EMBL" id="KAK4535008.1"/>
    </source>
</evidence>
<dbReference type="InterPro" id="IPR029063">
    <property type="entry name" value="SAM-dependent_MTases_sf"/>
</dbReference>
<dbReference type="GO" id="GO:0035243">
    <property type="term" value="F:protein-arginine omega-N symmetric methyltransferase activity"/>
    <property type="evidence" value="ECO:0007669"/>
    <property type="project" value="UniProtKB-EC"/>
</dbReference>
<dbReference type="Proteomes" id="UP001301350">
    <property type="component" value="Unassembled WGS sequence"/>
</dbReference>
<dbReference type="AlphaFoldDB" id="A0AAV9IT06"/>
<dbReference type="PANTHER" id="PTHR12049:SF5">
    <property type="entry name" value="PROTEIN ARGININE METHYLTRANSFERASE NDUFAF7 HOMOLOG, MITOCHONDRIAL"/>
    <property type="match status" value="1"/>
</dbReference>
<keyword evidence="9" id="KW-1185">Reference proteome</keyword>
<evidence type="ECO:0000256" key="1">
    <source>
        <dbReference type="ARBA" id="ARBA00004173"/>
    </source>
</evidence>
<accession>A0AAV9IT06</accession>
<name>A0AAV9IT06_CYACA</name>
<evidence type="ECO:0000256" key="4">
    <source>
        <dbReference type="ARBA" id="ARBA00022679"/>
    </source>
</evidence>
<comment type="function">
    <text evidence="7">Arginine methyltransferase involved in the assembly or stability of mitochondrial NADH:ubiquinone oxidoreductase complex (complex I).</text>
</comment>
<reference evidence="8 9" key="1">
    <citation type="submission" date="2022-07" db="EMBL/GenBank/DDBJ databases">
        <title>Genome-wide signatures of adaptation to extreme environments.</title>
        <authorList>
            <person name="Cho C.H."/>
            <person name="Yoon H.S."/>
        </authorList>
    </citation>
    <scope>NUCLEOTIDE SEQUENCE [LARGE SCALE GENOMIC DNA]</scope>
    <source>
        <strain evidence="8 9">DBV 063 E5</strain>
    </source>
</reference>
<dbReference type="Gene3D" id="3.40.50.12710">
    <property type="match status" value="1"/>
</dbReference>
<dbReference type="PANTHER" id="PTHR12049">
    <property type="entry name" value="PROTEIN ARGININE METHYLTRANSFERASE NDUFAF7, MITOCHONDRIAL"/>
    <property type="match status" value="1"/>
</dbReference>
<dbReference type="GO" id="GO:0005739">
    <property type="term" value="C:mitochondrion"/>
    <property type="evidence" value="ECO:0007669"/>
    <property type="project" value="UniProtKB-SubCell"/>
</dbReference>
<proteinExistence type="inferred from homology"/>
<dbReference type="InterPro" id="IPR038375">
    <property type="entry name" value="NDUFAF7_sf"/>
</dbReference>